<accession>A0ABR4UR87</accession>
<evidence type="ECO:0008006" key="4">
    <source>
        <dbReference type="Google" id="ProtNLM"/>
    </source>
</evidence>
<feature type="chain" id="PRO_5045399381" description="GLPGLI family protein" evidence="1">
    <location>
        <begin position="19"/>
        <end position="127"/>
    </location>
</feature>
<proteinExistence type="predicted"/>
<evidence type="ECO:0000256" key="1">
    <source>
        <dbReference type="SAM" id="SignalP"/>
    </source>
</evidence>
<keyword evidence="1" id="KW-0732">Signal</keyword>
<keyword evidence="3" id="KW-1185">Reference proteome</keyword>
<evidence type="ECO:0000313" key="3">
    <source>
        <dbReference type="Proteomes" id="UP000028719"/>
    </source>
</evidence>
<sequence length="127" mass="14345">MKKIIVLFGISVCSLVGAQDIDAVQNSINEDGHKMVEIHKGSENNIQWKIESETKRLSDYNLQKATAVFEGRVLTAWFTHDVKISSKHYQLGGLPGVILFVEDGNKDFVYKTNVKKAYCRNIKKMPS</sequence>
<dbReference type="InterPro" id="IPR005901">
    <property type="entry name" value="GLPGLI"/>
</dbReference>
<protein>
    <recommendedName>
        <fullName evidence="4">GLPGLI family protein</fullName>
    </recommendedName>
</protein>
<evidence type="ECO:0000313" key="2">
    <source>
        <dbReference type="EMBL" id="KFF27719.1"/>
    </source>
</evidence>
<dbReference type="RefSeq" id="WP_034738599.1">
    <property type="nucleotide sequence ID" value="NZ_JPRI01000001.1"/>
</dbReference>
<organism evidence="2 3">
    <name type="scientific">Chryseobacterium vrystaatense</name>
    <dbReference type="NCBI Taxonomy" id="307480"/>
    <lineage>
        <taxon>Bacteria</taxon>
        <taxon>Pseudomonadati</taxon>
        <taxon>Bacteroidota</taxon>
        <taxon>Flavobacteriia</taxon>
        <taxon>Flavobacteriales</taxon>
        <taxon>Weeksellaceae</taxon>
        <taxon>Chryseobacterium group</taxon>
        <taxon>Chryseobacterium</taxon>
    </lineage>
</organism>
<comment type="caution">
    <text evidence="2">The sequence shown here is derived from an EMBL/GenBank/DDBJ whole genome shotgun (WGS) entry which is preliminary data.</text>
</comment>
<dbReference type="EMBL" id="JPRI01000001">
    <property type="protein sequence ID" value="KFF27719.1"/>
    <property type="molecule type" value="Genomic_DNA"/>
</dbReference>
<gene>
    <name evidence="2" type="ORF">IW16_00415</name>
</gene>
<reference evidence="2 3" key="1">
    <citation type="submission" date="2014-07" db="EMBL/GenBank/DDBJ databases">
        <title>Genome of Chryseobacterium vrystaatense LMG 22846.</title>
        <authorList>
            <person name="Pipes S.E."/>
            <person name="Stropko S.J."/>
            <person name="Newman J.D."/>
        </authorList>
    </citation>
    <scope>NUCLEOTIDE SEQUENCE [LARGE SCALE GENOMIC DNA]</scope>
    <source>
        <strain evidence="2 3">LMG 22846</strain>
    </source>
</reference>
<name>A0ABR4UR87_9FLAO</name>
<dbReference type="NCBIfam" id="TIGR01200">
    <property type="entry name" value="GLPGLI"/>
    <property type="match status" value="1"/>
</dbReference>
<feature type="signal peptide" evidence="1">
    <location>
        <begin position="1"/>
        <end position="18"/>
    </location>
</feature>
<dbReference type="Proteomes" id="UP000028719">
    <property type="component" value="Unassembled WGS sequence"/>
</dbReference>